<evidence type="ECO:0000256" key="2">
    <source>
        <dbReference type="ARBA" id="ARBA00008466"/>
    </source>
</evidence>
<dbReference type="Pfam" id="PF01536">
    <property type="entry name" value="SAM_decarbox"/>
    <property type="match status" value="1"/>
</dbReference>
<gene>
    <name evidence="7" type="primary">LOC402323</name>
    <name evidence="7" type="ORF">tcag7.1315</name>
</gene>
<evidence type="ECO:0000256" key="4">
    <source>
        <dbReference type="ARBA" id="ARBA00023115"/>
    </source>
</evidence>
<dbReference type="PANTHER" id="PTHR11570:SF0">
    <property type="entry name" value="S-ADENOSYLMETHIONINE DECARBOXYLASE PROENZYME"/>
    <property type="match status" value="1"/>
</dbReference>
<evidence type="ECO:0000256" key="5">
    <source>
        <dbReference type="ARBA" id="ARBA00048112"/>
    </source>
</evidence>
<name>A4D233_HUMAN</name>
<evidence type="ECO:0000256" key="6">
    <source>
        <dbReference type="SAM" id="MobiDB-lite"/>
    </source>
</evidence>
<dbReference type="EMBL" id="CH236954">
    <property type="protein sequence ID" value="EAL23921.1"/>
    <property type="molecule type" value="Genomic_DNA"/>
</dbReference>
<proteinExistence type="inferred from homology"/>
<organism evidence="7">
    <name type="scientific">Homo sapiens</name>
    <name type="common">Human</name>
    <dbReference type="NCBI Taxonomy" id="9606"/>
    <lineage>
        <taxon>Eukaryota</taxon>
        <taxon>Metazoa</taxon>
        <taxon>Chordata</taxon>
        <taxon>Craniata</taxon>
        <taxon>Vertebrata</taxon>
        <taxon>Euteleostomi</taxon>
        <taxon>Mammalia</taxon>
        <taxon>Eutheria</taxon>
        <taxon>Euarchontoglires</taxon>
        <taxon>Primates</taxon>
        <taxon>Haplorrhini</taxon>
        <taxon>Catarrhini</taxon>
        <taxon>Hominidae</taxon>
        <taxon>Homo</taxon>
    </lineage>
</organism>
<evidence type="ECO:0000256" key="3">
    <source>
        <dbReference type="ARBA" id="ARBA00023066"/>
    </source>
</evidence>
<accession>A4D233</accession>
<keyword evidence="3" id="KW-0745">Spermidine biosynthesis</keyword>
<evidence type="ECO:0000256" key="1">
    <source>
        <dbReference type="ARBA" id="ARBA00004911"/>
    </source>
</evidence>
<dbReference type="GO" id="GO:0004014">
    <property type="term" value="F:adenosylmethionine decarboxylase activity"/>
    <property type="evidence" value="ECO:0007669"/>
    <property type="project" value="UniProtKB-EC"/>
</dbReference>
<reference evidence="7" key="2">
    <citation type="submission" date="2004-06" db="EMBL/GenBank/DDBJ databases">
        <authorList>
            <person name="Scherer S.W."/>
            <person name="Cheung J."/>
            <person name="MacDonald J.R."/>
            <person name="Osborne L.R."/>
            <person name="Nakabayashi K."/>
            <person name="Herbrick J.-A."/>
            <person name="Carson A.R."/>
            <person name="Parker-Katiraee L."/>
            <person name="Skaug J."/>
            <person name="Khaja R."/>
            <person name="Zhang J."/>
            <person name="Hudek A.K."/>
            <person name="Li M."/>
            <person name="Haddad M."/>
            <person name="Duggan G.E."/>
            <person name="Fernandez B.A."/>
            <person name="Kanematsu E."/>
            <person name="Gentles S."/>
            <person name="Christopoulos C.C."/>
            <person name="Choufani S."/>
            <person name="Kwasnicka D."/>
            <person name="Zheng X.H."/>
            <person name="Nusskern D."/>
            <person name="Zhang Q."/>
            <person name="Gu Z."/>
            <person name="Lu F."/>
            <person name="Zeesman S."/>
            <person name="Teshima I."/>
            <person name="Chitayat D."/>
            <person name="Shuman C."/>
            <person name="Weksberg R."/>
            <person name="Zackai E.H."/>
            <person name="Grebe T.A."/>
            <person name="Cox S.R."/>
            <person name="Kirkpatrick S.J."/>
            <person name="Rahman N."/>
            <person name="Friedman J.M."/>
            <person name="Heng H.H.Q."/>
            <person name="Pelicci P."/>
            <person name="Lococo F."/>
            <person name="Belloni E."/>
            <person name="Shaffer L.G."/>
            <person name="Morton C.C."/>
            <person name="Pober B."/>
            <person name="Gusella J."/>
            <person name="Bruns G."/>
            <person name="Korf B.R."/>
            <person name="Quade B.J."/>
            <person name="Ligon A.H."/>
            <person name="Ferguson H."/>
            <person name="Higgins A.W."/>
            <person name="Leach N.T."/>
            <person name="Herrick S.R."/>
            <person name="Lemyre E."/>
            <person name="Farra C.G."/>
            <person name="Kim H.-G."/>
            <person name="Summers A.M."/>
            <person name="Gripp K.W."/>
            <person name="Roberts W."/>
            <person name="Szatmari P."/>
            <person name="Winsor E.J.T."/>
            <person name="Grzeschik K.-H."/>
            <person name="Teebi A."/>
            <person name="Minassian B.A."/>
            <person name="Kere J."/>
            <person name="Armengol L."/>
            <person name="Pujana M.Angel."/>
            <person name="Estivill X."/>
            <person name="Wilson M.D."/>
            <person name="Koop B.F."/>
            <person name="Tosi S."/>
            <person name="Moore G.E."/>
            <person name="Boright A.P."/>
            <person name="Zlotorynski E."/>
            <person name="Kerem B."/>
            <person name="Kroisel P.M."/>
            <person name="Petek E."/>
            <person name="Oscier D.G."/>
            <person name="Mould S.J."/>
            <person name="Doehner H."/>
            <person name="Doehner K."/>
            <person name="Rommens J.M."/>
            <person name="Vincent J.B."/>
            <person name="Venter J.C."/>
            <person name="Li P.W."/>
            <person name="Mural R.J."/>
            <person name="Adams M.D."/>
            <person name="Tsui L.-C."/>
        </authorList>
    </citation>
    <scope>NUCLEOTIDE SEQUENCE</scope>
</reference>
<protein>
    <submittedName>
        <fullName evidence="7">Similar to S-adenosylmethionine decarboxylase 1; S-adenosylmethionine decarboxylase 1A; S-Adenosylmethionine decarboxylase 1B</fullName>
    </submittedName>
</protein>
<dbReference type="PANTHER" id="PTHR11570">
    <property type="entry name" value="S-ADENOSYLMETHIONINE DECARBOXYLASE"/>
    <property type="match status" value="1"/>
</dbReference>
<feature type="compositionally biased region" description="Polar residues" evidence="6">
    <location>
        <begin position="1"/>
        <end position="11"/>
    </location>
</feature>
<dbReference type="GO" id="GO:0008295">
    <property type="term" value="P:spermidine biosynthetic process"/>
    <property type="evidence" value="ECO:0007669"/>
    <property type="project" value="UniProtKB-KW"/>
</dbReference>
<dbReference type="InterPro" id="IPR048283">
    <property type="entry name" value="AdoMetDC-like"/>
</dbReference>
<sequence>MDQFYVSNSVSAKGERGTLDLTPGSVIEDSLGSPSGDSVNGMKSGGIHGTMHVTPGLEVTYVSFETHSSQTSCGGLSRKVVQIFSQEDL</sequence>
<keyword evidence="4" id="KW-0620">Polyamine biosynthesis</keyword>
<dbReference type="SUPFAM" id="SSF56276">
    <property type="entry name" value="S-adenosylmethionine decarboxylase"/>
    <property type="match status" value="1"/>
</dbReference>
<comment type="pathway">
    <text evidence="1">Amine and polyamine biosynthesis; S-adenosylmethioninamine biosynthesis; S-adenosylmethioninamine from S-adenosyl-L-methionine: step 1/1.</text>
</comment>
<comment type="similarity">
    <text evidence="2">Belongs to the eukaryotic AdoMetDC family.</text>
</comment>
<evidence type="ECO:0000313" key="7">
    <source>
        <dbReference type="EMBL" id="EAL23921.1"/>
    </source>
</evidence>
<dbReference type="AlphaFoldDB" id="A4D233"/>
<comment type="catalytic activity">
    <reaction evidence="5">
        <text>S-adenosyl-L-methionine + H(+) = S-adenosyl 3-(methylsulfanyl)propylamine + CO2</text>
        <dbReference type="Rhea" id="RHEA:15981"/>
        <dbReference type="ChEBI" id="CHEBI:15378"/>
        <dbReference type="ChEBI" id="CHEBI:16526"/>
        <dbReference type="ChEBI" id="CHEBI:57443"/>
        <dbReference type="ChEBI" id="CHEBI:59789"/>
        <dbReference type="EC" id="4.1.1.50"/>
    </reaction>
</comment>
<feature type="region of interest" description="Disordered" evidence="6">
    <location>
        <begin position="1"/>
        <end position="49"/>
    </location>
</feature>
<reference evidence="7" key="1">
    <citation type="journal article" date="2003" name="Science">
        <title>Human chromosome 7: DNA sequence and biology.</title>
        <authorList>
            <person name="Scherer S.W."/>
            <person name="Cheung J."/>
            <person name="MacDonald J.R."/>
            <person name="Osborne L.R."/>
            <person name="Nakabayashi K."/>
            <person name="Herbrick J.A."/>
            <person name="Carson A.R."/>
            <person name="Parker-Katiraee L."/>
            <person name="Skaug J."/>
            <person name="Khaja R."/>
            <person name="Zhang J."/>
            <person name="Hudek A.K."/>
            <person name="Li M."/>
            <person name="Haddad M."/>
            <person name="Duggan G.E."/>
            <person name="Fernandez B.A."/>
            <person name="Kanematsu E."/>
            <person name="Gentles S."/>
            <person name="Christopoulos C.C."/>
            <person name="Choufani S."/>
            <person name="Kwasnicka D."/>
            <person name="Zheng X.H."/>
            <person name="Lai Z."/>
            <person name="Nusskern D."/>
            <person name="Zhang Q."/>
            <person name="Gu Z."/>
            <person name="Lu F."/>
            <person name="Zeesman S."/>
            <person name="Nowaczyk M.J."/>
            <person name="Teshima I."/>
            <person name="Chitayat D."/>
            <person name="Shuman C."/>
            <person name="Weksberg R."/>
            <person name="Zackai E.H."/>
            <person name="Grebe T.A."/>
            <person name="Cox S.R."/>
            <person name="Kirkpatrick S.J."/>
            <person name="Rahman N."/>
            <person name="Friedman J.M."/>
            <person name="Heng H.H."/>
            <person name="Pelicci P.G."/>
            <person name="Lo-Coco F."/>
            <person name="Belloni E."/>
            <person name="Shaffer L.G."/>
            <person name="Pober B."/>
            <person name="Morton C.C."/>
            <person name="Gusella J.F."/>
            <person name="Bruns G.A."/>
            <person name="Korf B.R."/>
            <person name="Quade B.J."/>
            <person name="Ligon A.H."/>
            <person name="Ferguson H."/>
            <person name="Higgins A.W."/>
            <person name="Leach N.T."/>
            <person name="Herrick S.R."/>
            <person name="Lemyre E."/>
            <person name="Farra C.G."/>
            <person name="Kim H.G."/>
            <person name="Summers A.M."/>
            <person name="Gripp K.W."/>
            <person name="Roberts W."/>
            <person name="Szatmari P."/>
            <person name="Winsor E.J."/>
            <person name="Grzeschik K.H."/>
            <person name="Teebi A."/>
            <person name="Minassian B.A."/>
            <person name="Kere J."/>
            <person name="Armengol L."/>
            <person name="Pujana M.A."/>
            <person name="Estivill X."/>
            <person name="Wilson M.D."/>
            <person name="Koop B.F."/>
            <person name="Tosi S."/>
            <person name="Moore G.E."/>
            <person name="Boright A.P."/>
            <person name="Zlotorynski E."/>
            <person name="Kerem B."/>
            <person name="Kroisel P.M."/>
            <person name="Petek E."/>
            <person name="Oscier D.G."/>
            <person name="Mould S.J."/>
            <person name="Dohner H."/>
            <person name="Dohner K."/>
            <person name="Rommens J.M."/>
            <person name="Vincent J.B."/>
            <person name="Venter J.C."/>
            <person name="Li P.W."/>
            <person name="Mural R.J."/>
            <person name="Adams M.D."/>
            <person name="Tsui L.C."/>
        </authorList>
    </citation>
    <scope>NUCLEOTIDE SEQUENCE [LARGE SCALE GENOMIC DNA]</scope>
</reference>
<dbReference type="Gene3D" id="3.60.90.10">
    <property type="entry name" value="S-adenosylmethionine decarboxylase"/>
    <property type="match status" value="1"/>
</dbReference>
<dbReference type="UniPathway" id="UPA00331">
    <property type="reaction ID" value="UER00451"/>
</dbReference>
<dbReference type="InterPro" id="IPR016067">
    <property type="entry name" value="S-AdoMet_deCO2ase_core"/>
</dbReference>